<dbReference type="PANTHER" id="PTHR12322:SF53">
    <property type="entry name" value="DOUBLESEX-MAB RELATED 11E"/>
    <property type="match status" value="1"/>
</dbReference>
<dbReference type="PROSITE" id="PS40000">
    <property type="entry name" value="DM_1"/>
    <property type="match status" value="1"/>
</dbReference>
<evidence type="ECO:0000256" key="5">
    <source>
        <dbReference type="PROSITE-ProRule" id="PRU00070"/>
    </source>
</evidence>
<gene>
    <name evidence="8" type="ORF">P879_02523</name>
</gene>
<keyword evidence="1 5" id="KW-0479">Metal-binding</keyword>
<dbReference type="GO" id="GO:0000981">
    <property type="term" value="F:DNA-binding transcription factor activity, RNA polymerase II-specific"/>
    <property type="evidence" value="ECO:0007669"/>
    <property type="project" value="TreeGrafter"/>
</dbReference>
<dbReference type="SUPFAM" id="SSF82927">
    <property type="entry name" value="Cysteine-rich DNA binding domain, (DM domain)"/>
    <property type="match status" value="1"/>
</dbReference>
<dbReference type="GO" id="GO:0046872">
    <property type="term" value="F:metal ion binding"/>
    <property type="evidence" value="ECO:0007669"/>
    <property type="project" value="UniProtKB-KW"/>
</dbReference>
<accession>A0A8T0DE99</accession>
<feature type="region of interest" description="Disordered" evidence="6">
    <location>
        <begin position="232"/>
        <end position="252"/>
    </location>
</feature>
<feature type="compositionally biased region" description="Polar residues" evidence="6">
    <location>
        <begin position="232"/>
        <end position="250"/>
    </location>
</feature>
<dbReference type="InterPro" id="IPR026607">
    <property type="entry name" value="DMRT"/>
</dbReference>
<keyword evidence="9" id="KW-1185">Reference proteome</keyword>
<dbReference type="PANTHER" id="PTHR12322">
    <property type="entry name" value="DOUBLESEX AND MAB-3 RELATED TRANSCRIPTION FACTOR DMRT"/>
    <property type="match status" value="1"/>
</dbReference>
<dbReference type="AlphaFoldDB" id="A0A8T0DE99"/>
<dbReference type="GO" id="GO:0000978">
    <property type="term" value="F:RNA polymerase II cis-regulatory region sequence-specific DNA binding"/>
    <property type="evidence" value="ECO:0007669"/>
    <property type="project" value="TreeGrafter"/>
</dbReference>
<name>A0A8T0DE99_9TREM</name>
<dbReference type="Proteomes" id="UP000699462">
    <property type="component" value="Unassembled WGS sequence"/>
</dbReference>
<dbReference type="FunFam" id="4.10.1040.10:FF:000001">
    <property type="entry name" value="doublesex- and mab-3-related transcription factor 1"/>
    <property type="match status" value="1"/>
</dbReference>
<feature type="domain" description="DM" evidence="7">
    <location>
        <begin position="36"/>
        <end position="83"/>
    </location>
</feature>
<protein>
    <recommendedName>
        <fullName evidence="7">DM domain-containing protein</fullName>
    </recommendedName>
</protein>
<evidence type="ECO:0000256" key="3">
    <source>
        <dbReference type="ARBA" id="ARBA00023125"/>
    </source>
</evidence>
<comment type="subcellular location">
    <subcellularLocation>
        <location evidence="5">Nucleus</location>
    </subcellularLocation>
</comment>
<dbReference type="GO" id="GO:0007548">
    <property type="term" value="P:sex differentiation"/>
    <property type="evidence" value="ECO:0007669"/>
    <property type="project" value="TreeGrafter"/>
</dbReference>
<dbReference type="EMBL" id="JTDF01007109">
    <property type="protein sequence ID" value="KAF8565234.1"/>
    <property type="molecule type" value="Genomic_DNA"/>
</dbReference>
<dbReference type="Pfam" id="PF00751">
    <property type="entry name" value="DM"/>
    <property type="match status" value="1"/>
</dbReference>
<dbReference type="GO" id="GO:0005634">
    <property type="term" value="C:nucleus"/>
    <property type="evidence" value="ECO:0007669"/>
    <property type="project" value="UniProtKB-SubCell"/>
</dbReference>
<comment type="caution">
    <text evidence="8">The sequence shown here is derived from an EMBL/GenBank/DDBJ whole genome shotgun (WGS) entry which is preliminary data.</text>
</comment>
<evidence type="ECO:0000256" key="6">
    <source>
        <dbReference type="SAM" id="MobiDB-lite"/>
    </source>
</evidence>
<evidence type="ECO:0000256" key="2">
    <source>
        <dbReference type="ARBA" id="ARBA00022833"/>
    </source>
</evidence>
<keyword evidence="4 5" id="KW-0539">Nucleus</keyword>
<dbReference type="Gene3D" id="4.10.1040.10">
    <property type="entry name" value="DM DNA-binding domain"/>
    <property type="match status" value="1"/>
</dbReference>
<dbReference type="SMART" id="SM00301">
    <property type="entry name" value="DM"/>
    <property type="match status" value="1"/>
</dbReference>
<evidence type="ECO:0000259" key="7">
    <source>
        <dbReference type="PROSITE" id="PS50809"/>
    </source>
</evidence>
<evidence type="ECO:0000256" key="1">
    <source>
        <dbReference type="ARBA" id="ARBA00022723"/>
    </source>
</evidence>
<evidence type="ECO:0000313" key="9">
    <source>
        <dbReference type="Proteomes" id="UP000699462"/>
    </source>
</evidence>
<sequence length="363" mass="39823">MEVPVVNSHQLVRTARPRAIVTSNVEHSGGIRRPKCARCRNHGLIAWVKGHKKACAFRNCTCEQCILIVERQRVMAAQVALKRRQAVEDLLTQNWQATEPCGQIPSCPAHNYSIAEQSTDDEESADKDQCPVWNESAFTSTPVRKIFDCVATVTKTDITANKGDDISEPATYPSSADYWPTVQTTLNAVNSVFYTPLPNRFDADLSLAVAQKQAVMLSMIFASLPKPPGYGSTDSGFSSSTVPSQPSLTESLILRPPPVPTGNQLSTSLHQPYLNQIQNGKELTRRYRYLSGDTSLTTDYSHGGHISCFINLPKPVLQQVPSLWCPPNVATNYYVVNTTDGPRPKQLYSTCPTSTVPIGPDGS</sequence>
<dbReference type="OrthoDB" id="6162476at2759"/>
<dbReference type="PROSITE" id="PS50809">
    <property type="entry name" value="DM_2"/>
    <property type="match status" value="1"/>
</dbReference>
<evidence type="ECO:0000313" key="8">
    <source>
        <dbReference type="EMBL" id="KAF8565234.1"/>
    </source>
</evidence>
<reference evidence="8 9" key="1">
    <citation type="submission" date="2019-07" db="EMBL/GenBank/DDBJ databases">
        <title>Annotation for the trematode Paragonimus westermani.</title>
        <authorList>
            <person name="Choi Y.-J."/>
        </authorList>
    </citation>
    <scope>NUCLEOTIDE SEQUENCE [LARGE SCALE GENOMIC DNA]</scope>
    <source>
        <strain evidence="8">180907_Pwestermani</strain>
    </source>
</reference>
<dbReference type="InterPro" id="IPR001275">
    <property type="entry name" value="DM_DNA-bd"/>
</dbReference>
<proteinExistence type="predicted"/>
<dbReference type="InterPro" id="IPR036407">
    <property type="entry name" value="DM_DNA-bd_sf"/>
</dbReference>
<organism evidence="8 9">
    <name type="scientific">Paragonimus westermani</name>
    <dbReference type="NCBI Taxonomy" id="34504"/>
    <lineage>
        <taxon>Eukaryota</taxon>
        <taxon>Metazoa</taxon>
        <taxon>Spiralia</taxon>
        <taxon>Lophotrochozoa</taxon>
        <taxon>Platyhelminthes</taxon>
        <taxon>Trematoda</taxon>
        <taxon>Digenea</taxon>
        <taxon>Plagiorchiida</taxon>
        <taxon>Troglotremata</taxon>
        <taxon>Troglotrematidae</taxon>
        <taxon>Paragonimus</taxon>
    </lineage>
</organism>
<evidence type="ECO:0000256" key="4">
    <source>
        <dbReference type="ARBA" id="ARBA00023242"/>
    </source>
</evidence>
<keyword evidence="2 5" id="KW-0862">Zinc</keyword>
<feature type="DNA-binding region" description="DM" evidence="5">
    <location>
        <begin position="36"/>
        <end position="83"/>
    </location>
</feature>
<keyword evidence="3 5" id="KW-0238">DNA-binding</keyword>